<comment type="caution">
    <text evidence="4">The sequence shown here is derived from an EMBL/GenBank/DDBJ whole genome shotgun (WGS) entry which is preliminary data.</text>
</comment>
<evidence type="ECO:0000313" key="4">
    <source>
        <dbReference type="EMBL" id="MCG5073262.1"/>
    </source>
</evidence>
<keyword evidence="5" id="KW-1185">Reference proteome</keyword>
<protein>
    <submittedName>
        <fullName evidence="4">Citryl-CoA lyase</fullName>
        <ecNumber evidence="4">4.1.3.34</ecNumber>
    </submittedName>
</protein>
<dbReference type="EC" id="4.1.3.34" evidence="4"/>
<dbReference type="NCBIfam" id="NF004868">
    <property type="entry name" value="PRK06224.1-5"/>
    <property type="match status" value="1"/>
</dbReference>
<dbReference type="InterPro" id="IPR036969">
    <property type="entry name" value="Citrate_synthase_sf"/>
</dbReference>
<dbReference type="CDD" id="cd06100">
    <property type="entry name" value="CCL_ACL-C"/>
    <property type="match status" value="1"/>
</dbReference>
<evidence type="ECO:0000313" key="5">
    <source>
        <dbReference type="Proteomes" id="UP001139308"/>
    </source>
</evidence>
<feature type="compositionally biased region" description="Basic and acidic residues" evidence="3">
    <location>
        <begin position="13"/>
        <end position="32"/>
    </location>
</feature>
<dbReference type="Proteomes" id="UP001139308">
    <property type="component" value="Unassembled WGS sequence"/>
</dbReference>
<dbReference type="EMBL" id="JAKLJA010000004">
    <property type="protein sequence ID" value="MCG5073262.1"/>
    <property type="molecule type" value="Genomic_DNA"/>
</dbReference>
<dbReference type="AlphaFoldDB" id="A0A9X1RPF8"/>
<dbReference type="InterPro" id="IPR002020">
    <property type="entry name" value="Citrate_synthase"/>
</dbReference>
<dbReference type="Pfam" id="PF00285">
    <property type="entry name" value="Citrate_synt"/>
    <property type="match status" value="1"/>
</dbReference>
<accession>A0A9X1RPF8</accession>
<feature type="region of interest" description="Disordered" evidence="3">
    <location>
        <begin position="45"/>
        <end position="70"/>
    </location>
</feature>
<feature type="compositionally biased region" description="Low complexity" evidence="3">
    <location>
        <begin position="45"/>
        <end position="58"/>
    </location>
</feature>
<evidence type="ECO:0000256" key="1">
    <source>
        <dbReference type="ARBA" id="ARBA00010566"/>
    </source>
</evidence>
<dbReference type="PANTHER" id="PTHR11739">
    <property type="entry name" value="CITRATE SYNTHASE"/>
    <property type="match status" value="1"/>
</dbReference>
<dbReference type="GO" id="GO:0046912">
    <property type="term" value="F:acyltransferase activity, acyl groups converted into alkyl on transfer"/>
    <property type="evidence" value="ECO:0007669"/>
    <property type="project" value="InterPro"/>
</dbReference>
<reference evidence="4" key="1">
    <citation type="submission" date="2022-01" db="EMBL/GenBank/DDBJ databases">
        <title>Genome sequence and assembly of Parabukholderia sp. RG36.</title>
        <authorList>
            <person name="Chhetri G."/>
        </authorList>
    </citation>
    <scope>NUCLEOTIDE SEQUENCE</scope>
    <source>
        <strain evidence="4">RG36</strain>
    </source>
</reference>
<evidence type="ECO:0000256" key="3">
    <source>
        <dbReference type="SAM" id="MobiDB-lite"/>
    </source>
</evidence>
<dbReference type="PANTHER" id="PTHR11739:SF4">
    <property type="entry name" value="CITRATE SYNTHASE, PEROXISOMAL"/>
    <property type="match status" value="1"/>
</dbReference>
<name>A0A9X1RPF8_9BURK</name>
<gene>
    <name evidence="4" type="ORF">L5014_07775</name>
</gene>
<dbReference type="GO" id="GO:0005975">
    <property type="term" value="P:carbohydrate metabolic process"/>
    <property type="evidence" value="ECO:0007669"/>
    <property type="project" value="TreeGrafter"/>
</dbReference>
<dbReference type="GO" id="GO:0005829">
    <property type="term" value="C:cytosol"/>
    <property type="evidence" value="ECO:0007669"/>
    <property type="project" value="TreeGrafter"/>
</dbReference>
<comment type="similarity">
    <text evidence="1">Belongs to the citrate synthase family.</text>
</comment>
<dbReference type="Gene3D" id="1.10.580.10">
    <property type="entry name" value="Citrate Synthase, domain 1"/>
    <property type="match status" value="1"/>
</dbReference>
<dbReference type="InterPro" id="IPR016142">
    <property type="entry name" value="Citrate_synth-like_lrg_a-sub"/>
</dbReference>
<keyword evidence="2" id="KW-0808">Transferase</keyword>
<proteinExistence type="inferred from homology"/>
<organism evidence="4 5">
    <name type="scientific">Paraburkholderia tagetis</name>
    <dbReference type="NCBI Taxonomy" id="2913261"/>
    <lineage>
        <taxon>Bacteria</taxon>
        <taxon>Pseudomonadati</taxon>
        <taxon>Pseudomonadota</taxon>
        <taxon>Betaproteobacteria</taxon>
        <taxon>Burkholderiales</taxon>
        <taxon>Burkholderiaceae</taxon>
        <taxon>Paraburkholderia</taxon>
    </lineage>
</organism>
<keyword evidence="4" id="KW-0456">Lyase</keyword>
<sequence length="327" mass="34675">MGRGRARGRAIAPRHDGESRRTGCAREARTRFGEDAQVRASVRYAAAQRGRQGAQARGARGDPEPAERSMNAMNDARAPRTALCHYTTDAVYYGDADLVRDLLGQASFIDVFMKQTFGRVPSAGERRIVDAVLVTLMEHGMTPSAIATRMIYASSPENLQAGVAAGLLAVASRFVGTMEPAAQLLGRIAASEDAAAQAARVAQDYRARREAVPGFGHHLHKPDDPRAIALLALAREVGTYGPYCEALGHLAAAVDVAAGRHITINATGAIAALLGDIGIPTALMRGFAVLSRAAGLISHIAEEQRDPSGRFIWSLVDEAMTDIPSVG</sequence>
<dbReference type="GO" id="GO:0008816">
    <property type="term" value="F:citryl-CoA lyase activity"/>
    <property type="evidence" value="ECO:0007669"/>
    <property type="project" value="UniProtKB-EC"/>
</dbReference>
<dbReference type="SUPFAM" id="SSF48256">
    <property type="entry name" value="Citrate synthase"/>
    <property type="match status" value="1"/>
</dbReference>
<dbReference type="GO" id="GO:0006099">
    <property type="term" value="P:tricarboxylic acid cycle"/>
    <property type="evidence" value="ECO:0007669"/>
    <property type="project" value="TreeGrafter"/>
</dbReference>
<evidence type="ECO:0000256" key="2">
    <source>
        <dbReference type="ARBA" id="ARBA00022679"/>
    </source>
</evidence>
<dbReference type="NCBIfam" id="NF004867">
    <property type="entry name" value="PRK06224.1-4"/>
    <property type="match status" value="1"/>
</dbReference>
<feature type="region of interest" description="Disordered" evidence="3">
    <location>
        <begin position="1"/>
        <end position="32"/>
    </location>
</feature>